<organism evidence="2 3">
    <name type="scientific">Microbacterium capsulatum</name>
    <dbReference type="NCBI Taxonomy" id="3041921"/>
    <lineage>
        <taxon>Bacteria</taxon>
        <taxon>Bacillati</taxon>
        <taxon>Actinomycetota</taxon>
        <taxon>Actinomycetes</taxon>
        <taxon>Micrococcales</taxon>
        <taxon>Microbacteriaceae</taxon>
        <taxon>Microbacterium</taxon>
    </lineage>
</organism>
<sequence>MAANKSPAAEAVSPAQIVADADREITDAEDLVAALEQRVQDGDETVDADQVEKARGLARFAQLRKAAAEKKAAALAEQLAADEFDAFVKTHLDGIDAGISDAEITGELQNIVGMIRALNDRVMDRNRHVYALARRGDPVNTFTETPAAKALVGYGSAAPEVARFTFGDRSGHVIPLRVLLQRIADDLSVRF</sequence>
<keyword evidence="1" id="KW-0175">Coiled coil</keyword>
<protein>
    <submittedName>
        <fullName evidence="2">Uncharacterized protein</fullName>
    </submittedName>
</protein>
<dbReference type="Proteomes" id="UP001230289">
    <property type="component" value="Unassembled WGS sequence"/>
</dbReference>
<evidence type="ECO:0000313" key="2">
    <source>
        <dbReference type="EMBL" id="MDQ4213771.1"/>
    </source>
</evidence>
<evidence type="ECO:0000313" key="3">
    <source>
        <dbReference type="Proteomes" id="UP001230289"/>
    </source>
</evidence>
<evidence type="ECO:0000256" key="1">
    <source>
        <dbReference type="SAM" id="Coils"/>
    </source>
</evidence>
<gene>
    <name evidence="2" type="ORF">RBR11_07565</name>
</gene>
<reference evidence="2 3" key="1">
    <citation type="submission" date="2023-08" db="EMBL/GenBank/DDBJ databases">
        <title>Microbacterium sp. nov., isolated from a waste landfill.</title>
        <authorList>
            <person name="Wen W."/>
        </authorList>
    </citation>
    <scope>NUCLEOTIDE SEQUENCE [LARGE SCALE GENOMIC DNA]</scope>
    <source>
        <strain evidence="2 3">ASV81</strain>
    </source>
</reference>
<name>A0ABU0XFE1_9MICO</name>
<accession>A0ABU0XFE1</accession>
<feature type="coiled-coil region" evidence="1">
    <location>
        <begin position="18"/>
        <end position="78"/>
    </location>
</feature>
<keyword evidence="3" id="KW-1185">Reference proteome</keyword>
<proteinExistence type="predicted"/>
<dbReference type="RefSeq" id="WP_308488708.1">
    <property type="nucleotide sequence ID" value="NZ_JAVFCB010000003.1"/>
</dbReference>
<dbReference type="EMBL" id="JAVFCB010000003">
    <property type="protein sequence ID" value="MDQ4213771.1"/>
    <property type="molecule type" value="Genomic_DNA"/>
</dbReference>
<comment type="caution">
    <text evidence="2">The sequence shown here is derived from an EMBL/GenBank/DDBJ whole genome shotgun (WGS) entry which is preliminary data.</text>
</comment>